<comment type="caution">
    <text evidence="4">The sequence shown here is derived from an EMBL/GenBank/DDBJ whole genome shotgun (WGS) entry which is preliminary data.</text>
</comment>
<dbReference type="Gene3D" id="3.30.9.10">
    <property type="entry name" value="D-Amino Acid Oxidase, subunit A, domain 2"/>
    <property type="match status" value="2"/>
</dbReference>
<evidence type="ECO:0000259" key="3">
    <source>
        <dbReference type="Pfam" id="PF16350"/>
    </source>
</evidence>
<evidence type="ECO:0000259" key="2">
    <source>
        <dbReference type="Pfam" id="PF01571"/>
    </source>
</evidence>
<dbReference type="EMBL" id="BRYB01006205">
    <property type="protein sequence ID" value="GMI51937.1"/>
    <property type="molecule type" value="Genomic_DNA"/>
</dbReference>
<dbReference type="Pfam" id="PF01266">
    <property type="entry name" value="DAO"/>
    <property type="match status" value="1"/>
</dbReference>
<feature type="domain" description="FAD dependent oxidoreductase" evidence="1">
    <location>
        <begin position="17"/>
        <end position="300"/>
    </location>
</feature>
<accession>A0ABQ6N9J3</accession>
<dbReference type="InterPro" id="IPR028896">
    <property type="entry name" value="GcvT/YgfZ/DmdA"/>
</dbReference>
<dbReference type="InterPro" id="IPR036188">
    <property type="entry name" value="FAD/NAD-bd_sf"/>
</dbReference>
<dbReference type="InterPro" id="IPR027266">
    <property type="entry name" value="TrmE/GcvT-like"/>
</dbReference>
<dbReference type="SUPFAM" id="SSF51905">
    <property type="entry name" value="FAD/NAD(P)-binding domain"/>
    <property type="match status" value="1"/>
</dbReference>
<organism evidence="4 5">
    <name type="scientific">Tetraparma gracilis</name>
    <dbReference type="NCBI Taxonomy" id="2962635"/>
    <lineage>
        <taxon>Eukaryota</taxon>
        <taxon>Sar</taxon>
        <taxon>Stramenopiles</taxon>
        <taxon>Ochrophyta</taxon>
        <taxon>Bolidophyceae</taxon>
        <taxon>Parmales</taxon>
        <taxon>Triparmaceae</taxon>
        <taxon>Tetraparma</taxon>
    </lineage>
</organism>
<dbReference type="Gene3D" id="3.30.1360.120">
    <property type="entry name" value="Probable tRNA modification gtpase trme, domain 1"/>
    <property type="match status" value="1"/>
</dbReference>
<dbReference type="InterPro" id="IPR006076">
    <property type="entry name" value="FAD-dep_OxRdtase"/>
</dbReference>
<dbReference type="Pfam" id="PF16350">
    <property type="entry name" value="FAO_M"/>
    <property type="match status" value="1"/>
</dbReference>
<evidence type="ECO:0000313" key="4">
    <source>
        <dbReference type="EMBL" id="GMI51937.1"/>
    </source>
</evidence>
<name>A0ABQ6N9J3_9STRA</name>
<dbReference type="Pfam" id="PF01571">
    <property type="entry name" value="GCV_T"/>
    <property type="match status" value="1"/>
</dbReference>
<evidence type="ECO:0008006" key="6">
    <source>
        <dbReference type="Google" id="ProtNLM"/>
    </source>
</evidence>
<gene>
    <name evidence="4" type="ORF">TeGR_g5323</name>
</gene>
<evidence type="ECO:0000259" key="1">
    <source>
        <dbReference type="Pfam" id="PF01266"/>
    </source>
</evidence>
<dbReference type="Gene3D" id="3.50.50.60">
    <property type="entry name" value="FAD/NAD(P)-binding domain"/>
    <property type="match status" value="1"/>
</dbReference>
<sequence length="757" mass="82826">MPSTITRPRSRPRRLPKPCGFIELATDAHRLEEYRRISAFNRYCGVDVQELSPAECAAKFPLLNEDGVEAGFYVPTDGRVNPVDACAALGRAAKLAGATVREGAPVARLLTEQTTFASKRRCAGVALADGTTVKAEHVVNCAGMWARQLGEAAGVALPNQAAEHYYLITDAMPDVDPGWPVVEDPSSHVYVRPEGGGLMLGLFEPEGAAWNPGRIPDAASFTEIAPDWDRMAPYLETAMARVPRSMEVGAKNFFCGPESFTPDNGPMLGETPELPGYYVAAGLNSIGILTGPGVGRTLASIVAGEPDADVTGVSPARFQGYQATRRYREDRVVESIGKTYMCHFPNDTYKSARGAKRGPIAGRVAEKFPGTFHRDVSGFEAPMYYDPVEPVWSFGEENYHPVWKREHDAVRGDAGLVDMSFMSKFLVQGRDAGRFLNGLCTADVVAGGDNKIVYTQWLDERGMLQADLTVTRLAQDKYMVVATDTQHRHVEAWMKKRLDEATTWATVTDVTGGYAFFNLQGPRSRELLQSLTSADLGGDAFGFGDVREIDVGYCRFNAARITYCGELGYELYVPTEFAVHVYDELMGHSSPPAHVGLKALSSLRLEKGYRDYGHDMDNTDTIYDVGLSFTCDFDKPGGFLGKEAVVAEKARNKERGGRSKRLASVSVSADGCFLHHGDVVERNGKPVGELRAATRGWTVADGGGIGLVMVEAEADEIINMKWIREGEWTVRCGNNVYAVDKVTFKPLYDPRNERIKA</sequence>
<dbReference type="SUPFAM" id="SSF103025">
    <property type="entry name" value="Folate-binding domain"/>
    <property type="match status" value="1"/>
</dbReference>
<dbReference type="PANTHER" id="PTHR43757">
    <property type="entry name" value="AMINOMETHYLTRANSFERASE"/>
    <property type="match status" value="1"/>
</dbReference>
<feature type="domain" description="GCVT N-terminal" evidence="2">
    <location>
        <begin position="373"/>
        <end position="635"/>
    </location>
</feature>
<dbReference type="InterPro" id="IPR006222">
    <property type="entry name" value="GCVT_N"/>
</dbReference>
<proteinExistence type="predicted"/>
<dbReference type="PANTHER" id="PTHR43757:SF2">
    <property type="entry name" value="AMINOMETHYLTRANSFERASE, MITOCHONDRIAL"/>
    <property type="match status" value="1"/>
</dbReference>
<evidence type="ECO:0000313" key="5">
    <source>
        <dbReference type="Proteomes" id="UP001165060"/>
    </source>
</evidence>
<dbReference type="SUPFAM" id="SSF54373">
    <property type="entry name" value="FAD-linked reductases, C-terminal domain"/>
    <property type="match status" value="1"/>
</dbReference>
<dbReference type="Proteomes" id="UP001165060">
    <property type="component" value="Unassembled WGS sequence"/>
</dbReference>
<dbReference type="InterPro" id="IPR032503">
    <property type="entry name" value="FAO_M"/>
</dbReference>
<reference evidence="4 5" key="1">
    <citation type="journal article" date="2023" name="Commun. Biol.">
        <title>Genome analysis of Parmales, the sister group of diatoms, reveals the evolutionary specialization of diatoms from phago-mixotrophs to photoautotrophs.</title>
        <authorList>
            <person name="Ban H."/>
            <person name="Sato S."/>
            <person name="Yoshikawa S."/>
            <person name="Yamada K."/>
            <person name="Nakamura Y."/>
            <person name="Ichinomiya M."/>
            <person name="Sato N."/>
            <person name="Blanc-Mathieu R."/>
            <person name="Endo H."/>
            <person name="Kuwata A."/>
            <person name="Ogata H."/>
        </authorList>
    </citation>
    <scope>NUCLEOTIDE SEQUENCE [LARGE SCALE GENOMIC DNA]</scope>
</reference>
<keyword evidence="5" id="KW-1185">Reference proteome</keyword>
<feature type="domain" description="FAD dependent oxidoreductase central" evidence="3">
    <location>
        <begin position="304"/>
        <end position="357"/>
    </location>
</feature>
<protein>
    <recommendedName>
        <fullName evidence="6">Sarcosine dehydrogenase</fullName>
    </recommendedName>
</protein>